<feature type="non-terminal residue" evidence="2">
    <location>
        <position position="68"/>
    </location>
</feature>
<feature type="compositionally biased region" description="Polar residues" evidence="1">
    <location>
        <begin position="58"/>
        <end position="68"/>
    </location>
</feature>
<evidence type="ECO:0000313" key="3">
    <source>
        <dbReference type="Proteomes" id="UP000054248"/>
    </source>
</evidence>
<evidence type="ECO:0000256" key="1">
    <source>
        <dbReference type="SAM" id="MobiDB-lite"/>
    </source>
</evidence>
<dbReference type="HOGENOM" id="CLU_2801172_0_0_1"/>
<protein>
    <submittedName>
        <fullName evidence="2">Uncharacterized protein</fullName>
    </submittedName>
</protein>
<feature type="region of interest" description="Disordered" evidence="1">
    <location>
        <begin position="1"/>
        <end position="26"/>
    </location>
</feature>
<gene>
    <name evidence="2" type="ORF">M407DRAFT_25429</name>
</gene>
<organism evidence="2 3">
    <name type="scientific">Tulasnella calospora MUT 4182</name>
    <dbReference type="NCBI Taxonomy" id="1051891"/>
    <lineage>
        <taxon>Eukaryota</taxon>
        <taxon>Fungi</taxon>
        <taxon>Dikarya</taxon>
        <taxon>Basidiomycota</taxon>
        <taxon>Agaricomycotina</taxon>
        <taxon>Agaricomycetes</taxon>
        <taxon>Cantharellales</taxon>
        <taxon>Tulasnellaceae</taxon>
        <taxon>Tulasnella</taxon>
    </lineage>
</organism>
<evidence type="ECO:0000313" key="2">
    <source>
        <dbReference type="EMBL" id="KIO25205.1"/>
    </source>
</evidence>
<dbReference type="AlphaFoldDB" id="A0A0C3Q6W6"/>
<reference evidence="2 3" key="1">
    <citation type="submission" date="2014-04" db="EMBL/GenBank/DDBJ databases">
        <authorList>
            <consortium name="DOE Joint Genome Institute"/>
            <person name="Kuo A."/>
            <person name="Girlanda M."/>
            <person name="Perotto S."/>
            <person name="Kohler A."/>
            <person name="Nagy L.G."/>
            <person name="Floudas D."/>
            <person name="Copeland A."/>
            <person name="Barry K.W."/>
            <person name="Cichocki N."/>
            <person name="Veneault-Fourrey C."/>
            <person name="LaButti K."/>
            <person name="Lindquist E.A."/>
            <person name="Lipzen A."/>
            <person name="Lundell T."/>
            <person name="Morin E."/>
            <person name="Murat C."/>
            <person name="Sun H."/>
            <person name="Tunlid A."/>
            <person name="Henrissat B."/>
            <person name="Grigoriev I.V."/>
            <person name="Hibbett D.S."/>
            <person name="Martin F."/>
            <person name="Nordberg H.P."/>
            <person name="Cantor M.N."/>
            <person name="Hua S.X."/>
        </authorList>
    </citation>
    <scope>NUCLEOTIDE SEQUENCE [LARGE SCALE GENOMIC DNA]</scope>
    <source>
        <strain evidence="2 3">MUT 4182</strain>
    </source>
</reference>
<name>A0A0C3Q6W6_9AGAM</name>
<feature type="region of interest" description="Disordered" evidence="1">
    <location>
        <begin position="48"/>
        <end position="68"/>
    </location>
</feature>
<sequence>MFGKLLPTRLAATSSPAPQFQLGPYTQAASKRPSSVFKKLLHVKNVFNRTSSAKKDANSQGTSQRRQD</sequence>
<dbReference type="Proteomes" id="UP000054248">
    <property type="component" value="Unassembled WGS sequence"/>
</dbReference>
<keyword evidence="3" id="KW-1185">Reference proteome</keyword>
<proteinExistence type="predicted"/>
<dbReference type="EMBL" id="KN823046">
    <property type="protein sequence ID" value="KIO25205.1"/>
    <property type="molecule type" value="Genomic_DNA"/>
</dbReference>
<accession>A0A0C3Q6W6</accession>
<reference evidence="3" key="2">
    <citation type="submission" date="2015-01" db="EMBL/GenBank/DDBJ databases">
        <title>Evolutionary Origins and Diversification of the Mycorrhizal Mutualists.</title>
        <authorList>
            <consortium name="DOE Joint Genome Institute"/>
            <consortium name="Mycorrhizal Genomics Consortium"/>
            <person name="Kohler A."/>
            <person name="Kuo A."/>
            <person name="Nagy L.G."/>
            <person name="Floudas D."/>
            <person name="Copeland A."/>
            <person name="Barry K.W."/>
            <person name="Cichocki N."/>
            <person name="Veneault-Fourrey C."/>
            <person name="LaButti K."/>
            <person name="Lindquist E.A."/>
            <person name="Lipzen A."/>
            <person name="Lundell T."/>
            <person name="Morin E."/>
            <person name="Murat C."/>
            <person name="Riley R."/>
            <person name="Ohm R."/>
            <person name="Sun H."/>
            <person name="Tunlid A."/>
            <person name="Henrissat B."/>
            <person name="Grigoriev I.V."/>
            <person name="Hibbett D.S."/>
            <person name="Martin F."/>
        </authorList>
    </citation>
    <scope>NUCLEOTIDE SEQUENCE [LARGE SCALE GENOMIC DNA]</scope>
    <source>
        <strain evidence="3">MUT 4182</strain>
    </source>
</reference>